<dbReference type="RefSeq" id="WP_092693958.1">
    <property type="nucleotide sequence ID" value="NZ_FNBK01000012.1"/>
</dbReference>
<dbReference type="EMBL" id="FNBK01000012">
    <property type="protein sequence ID" value="SDF97160.1"/>
    <property type="molecule type" value="Genomic_DNA"/>
</dbReference>
<dbReference type="STRING" id="660518.SAMN05216218_112120"/>
<reference evidence="2" key="1">
    <citation type="submission" date="2016-10" db="EMBL/GenBank/DDBJ databases">
        <authorList>
            <person name="Varghese N."/>
            <person name="Submissions S."/>
        </authorList>
    </citation>
    <scope>NUCLEOTIDE SEQUENCE [LARGE SCALE GENOMIC DNA]</scope>
    <source>
        <strain evidence="2">IBRC-M 10760</strain>
    </source>
</reference>
<sequence>MAITDTDTEQNTTTVPAVLAVRIPDSAGADLATGAEQRLGRVEGVHAVTVDGLRGLEPRFTATLVTVAVTIESGAAVEDLRERLSDAVCVDTIDRLETSE</sequence>
<evidence type="ECO:0000313" key="1">
    <source>
        <dbReference type="EMBL" id="SDF97160.1"/>
    </source>
</evidence>
<protein>
    <recommendedName>
        <fullName evidence="3">Elongation factor 1-beta</fullName>
    </recommendedName>
</protein>
<name>A0A1G7QHR0_9EURY</name>
<keyword evidence="2" id="KW-1185">Reference proteome</keyword>
<dbReference type="OrthoDB" id="238673at2157"/>
<dbReference type="AlphaFoldDB" id="A0A1G7QHR0"/>
<accession>A0A1G7QHR0</accession>
<proteinExistence type="predicted"/>
<organism evidence="1 2">
    <name type="scientific">Halorientalis regularis</name>
    <dbReference type="NCBI Taxonomy" id="660518"/>
    <lineage>
        <taxon>Archaea</taxon>
        <taxon>Methanobacteriati</taxon>
        <taxon>Methanobacteriota</taxon>
        <taxon>Stenosarchaea group</taxon>
        <taxon>Halobacteria</taxon>
        <taxon>Halobacteriales</taxon>
        <taxon>Haloarculaceae</taxon>
        <taxon>Halorientalis</taxon>
    </lineage>
</organism>
<gene>
    <name evidence="1" type="ORF">SAMN05216218_112120</name>
</gene>
<evidence type="ECO:0000313" key="2">
    <source>
        <dbReference type="Proteomes" id="UP000199076"/>
    </source>
</evidence>
<dbReference type="Proteomes" id="UP000199076">
    <property type="component" value="Unassembled WGS sequence"/>
</dbReference>
<evidence type="ECO:0008006" key="3">
    <source>
        <dbReference type="Google" id="ProtNLM"/>
    </source>
</evidence>